<dbReference type="NCBIfam" id="TIGR00254">
    <property type="entry name" value="GGDEF"/>
    <property type="match status" value="1"/>
</dbReference>
<keyword evidence="4" id="KW-0472">Membrane</keyword>
<feature type="region of interest" description="Disordered" evidence="3">
    <location>
        <begin position="78"/>
        <end position="110"/>
    </location>
</feature>
<organism evidence="8 9">
    <name type="scientific">Uliginosibacterium silvisoli</name>
    <dbReference type="NCBI Taxonomy" id="3114758"/>
    <lineage>
        <taxon>Bacteria</taxon>
        <taxon>Pseudomonadati</taxon>
        <taxon>Pseudomonadota</taxon>
        <taxon>Betaproteobacteria</taxon>
        <taxon>Rhodocyclales</taxon>
        <taxon>Zoogloeaceae</taxon>
        <taxon>Uliginosibacterium</taxon>
    </lineage>
</organism>
<dbReference type="Gene3D" id="6.10.340.10">
    <property type="match status" value="1"/>
</dbReference>
<evidence type="ECO:0000259" key="6">
    <source>
        <dbReference type="PROSITE" id="PS50885"/>
    </source>
</evidence>
<dbReference type="Pfam" id="PF00672">
    <property type="entry name" value="HAMP"/>
    <property type="match status" value="1"/>
</dbReference>
<dbReference type="Gene3D" id="3.30.70.270">
    <property type="match status" value="1"/>
</dbReference>
<keyword evidence="9" id="KW-1185">Reference proteome</keyword>
<dbReference type="EC" id="2.7.7.65" evidence="1"/>
<name>A0ABU6JYT2_9RHOO</name>
<dbReference type="PROSITE" id="PS50885">
    <property type="entry name" value="HAMP"/>
    <property type="match status" value="1"/>
</dbReference>
<evidence type="ECO:0000256" key="5">
    <source>
        <dbReference type="SAM" id="SignalP"/>
    </source>
</evidence>
<dbReference type="SUPFAM" id="SSF55073">
    <property type="entry name" value="Nucleotide cyclase"/>
    <property type="match status" value="1"/>
</dbReference>
<keyword evidence="5" id="KW-0732">Signal</keyword>
<dbReference type="CDD" id="cd01949">
    <property type="entry name" value="GGDEF"/>
    <property type="match status" value="1"/>
</dbReference>
<evidence type="ECO:0000259" key="7">
    <source>
        <dbReference type="PROSITE" id="PS50887"/>
    </source>
</evidence>
<dbReference type="PROSITE" id="PS50887">
    <property type="entry name" value="GGDEF"/>
    <property type="match status" value="1"/>
</dbReference>
<dbReference type="SMART" id="SM00304">
    <property type="entry name" value="HAMP"/>
    <property type="match status" value="1"/>
</dbReference>
<dbReference type="InterPro" id="IPR043128">
    <property type="entry name" value="Rev_trsase/Diguanyl_cyclase"/>
</dbReference>
<dbReference type="InterPro" id="IPR029787">
    <property type="entry name" value="Nucleotide_cyclase"/>
</dbReference>
<evidence type="ECO:0000256" key="1">
    <source>
        <dbReference type="ARBA" id="ARBA00012528"/>
    </source>
</evidence>
<sequence>MSLRIKFILALLLSSLAAMALVGVVANQRLAQKFGDLVLQDASRAFREDVVAYIGQYGSWQAAIAQESFRAFVTRTRGLDGRSPGVPGTPPPPRMDRSASGPPAGAMPPPGRQRPPFRFLLVDPAGVALTKSSPYEVGDAVAQEDRRKSLPIVVKGETVAYMVPRGEVIYSDMDRGYIAAVRDALLFGCIAAALLAIGLGLFLGTRLSSSLRTLSNVIEQTQKGALGLHAAVRSNDEVGALARAFNQMSSELAHSHEKLRASHAQIEAQAAAMHELSVRDSLTHLHNRRHFDEQAGELCAKSRRSERPLAVMIGDIDHFKQINDRFSHAVGDAVLRQVGEVLRQNTRATDLVARYGGEEFVIAFADTSLDQAAMLCDKLRTAIAAHAWHEVHPDLRVTISIGVAALRRDDKLDKVLGLADDLLYLAKASGRNQVRAEVLDAAALTDETPVAEEAGNARL</sequence>
<dbReference type="InterPro" id="IPR000160">
    <property type="entry name" value="GGDEF_dom"/>
</dbReference>
<feature type="transmembrane region" description="Helical" evidence="4">
    <location>
        <begin position="184"/>
        <end position="204"/>
    </location>
</feature>
<dbReference type="SUPFAM" id="SSF158472">
    <property type="entry name" value="HAMP domain-like"/>
    <property type="match status" value="1"/>
</dbReference>
<dbReference type="InterPro" id="IPR003660">
    <property type="entry name" value="HAMP_dom"/>
</dbReference>
<protein>
    <recommendedName>
        <fullName evidence="1">diguanylate cyclase</fullName>
        <ecNumber evidence="1">2.7.7.65</ecNumber>
    </recommendedName>
</protein>
<dbReference type="PANTHER" id="PTHR45138:SF9">
    <property type="entry name" value="DIGUANYLATE CYCLASE DGCM-RELATED"/>
    <property type="match status" value="1"/>
</dbReference>
<evidence type="ECO:0000313" key="8">
    <source>
        <dbReference type="EMBL" id="MEC5384653.1"/>
    </source>
</evidence>
<dbReference type="Proteomes" id="UP001331561">
    <property type="component" value="Unassembled WGS sequence"/>
</dbReference>
<reference evidence="8 9" key="1">
    <citation type="submission" date="2024-01" db="EMBL/GenBank/DDBJ databases">
        <title>Uliginosibacterium soil sp. nov.</title>
        <authorList>
            <person name="Lv Y."/>
        </authorList>
    </citation>
    <scope>NUCLEOTIDE SEQUENCE [LARGE SCALE GENOMIC DNA]</scope>
    <source>
        <strain evidence="8 9">H3</strain>
    </source>
</reference>
<dbReference type="CDD" id="cd06225">
    <property type="entry name" value="HAMP"/>
    <property type="match status" value="1"/>
</dbReference>
<evidence type="ECO:0000256" key="2">
    <source>
        <dbReference type="ARBA" id="ARBA00034247"/>
    </source>
</evidence>
<keyword evidence="8" id="KW-0808">Transferase</keyword>
<dbReference type="RefSeq" id="WP_327597624.1">
    <property type="nucleotide sequence ID" value="NZ_JAYXHS010000001.1"/>
</dbReference>
<gene>
    <name evidence="8" type="ORF">VVD49_02905</name>
</gene>
<dbReference type="InterPro" id="IPR050469">
    <property type="entry name" value="Diguanylate_Cyclase"/>
</dbReference>
<accession>A0ABU6JYT2</accession>
<dbReference type="PANTHER" id="PTHR45138">
    <property type="entry name" value="REGULATORY COMPONENTS OF SENSORY TRANSDUCTION SYSTEM"/>
    <property type="match status" value="1"/>
</dbReference>
<feature type="signal peptide" evidence="5">
    <location>
        <begin position="1"/>
        <end position="20"/>
    </location>
</feature>
<dbReference type="Pfam" id="PF00990">
    <property type="entry name" value="GGDEF"/>
    <property type="match status" value="1"/>
</dbReference>
<dbReference type="GO" id="GO:0052621">
    <property type="term" value="F:diguanylate cyclase activity"/>
    <property type="evidence" value="ECO:0007669"/>
    <property type="project" value="UniProtKB-EC"/>
</dbReference>
<evidence type="ECO:0000256" key="3">
    <source>
        <dbReference type="SAM" id="MobiDB-lite"/>
    </source>
</evidence>
<feature type="chain" id="PRO_5046984456" description="diguanylate cyclase" evidence="5">
    <location>
        <begin position="21"/>
        <end position="459"/>
    </location>
</feature>
<keyword evidence="8" id="KW-0548">Nucleotidyltransferase</keyword>
<keyword evidence="4" id="KW-1133">Transmembrane helix</keyword>
<comment type="caution">
    <text evidence="8">The sequence shown here is derived from an EMBL/GenBank/DDBJ whole genome shotgun (WGS) entry which is preliminary data.</text>
</comment>
<evidence type="ECO:0000313" key="9">
    <source>
        <dbReference type="Proteomes" id="UP001331561"/>
    </source>
</evidence>
<dbReference type="EMBL" id="JAYXHS010000001">
    <property type="protein sequence ID" value="MEC5384653.1"/>
    <property type="molecule type" value="Genomic_DNA"/>
</dbReference>
<comment type="catalytic activity">
    <reaction evidence="2">
        <text>2 GTP = 3',3'-c-di-GMP + 2 diphosphate</text>
        <dbReference type="Rhea" id="RHEA:24898"/>
        <dbReference type="ChEBI" id="CHEBI:33019"/>
        <dbReference type="ChEBI" id="CHEBI:37565"/>
        <dbReference type="ChEBI" id="CHEBI:58805"/>
        <dbReference type="EC" id="2.7.7.65"/>
    </reaction>
</comment>
<keyword evidence="4" id="KW-0812">Transmembrane</keyword>
<evidence type="ECO:0000256" key="4">
    <source>
        <dbReference type="SAM" id="Phobius"/>
    </source>
</evidence>
<proteinExistence type="predicted"/>
<feature type="domain" description="HAMP" evidence="6">
    <location>
        <begin position="205"/>
        <end position="257"/>
    </location>
</feature>
<feature type="domain" description="GGDEF" evidence="7">
    <location>
        <begin position="307"/>
        <end position="439"/>
    </location>
</feature>
<dbReference type="SMART" id="SM00267">
    <property type="entry name" value="GGDEF"/>
    <property type="match status" value="1"/>
</dbReference>